<keyword evidence="2" id="KW-0472">Membrane</keyword>
<gene>
    <name evidence="4" type="ORF">D5F01_LYC03938</name>
</gene>
<evidence type="ECO:0000313" key="4">
    <source>
        <dbReference type="EMBL" id="KAE8297321.1"/>
    </source>
</evidence>
<dbReference type="Pfam" id="PF00047">
    <property type="entry name" value="ig"/>
    <property type="match status" value="1"/>
</dbReference>
<evidence type="ECO:0000256" key="2">
    <source>
        <dbReference type="SAM" id="Phobius"/>
    </source>
</evidence>
<evidence type="ECO:0000313" key="5">
    <source>
        <dbReference type="Proteomes" id="UP000424527"/>
    </source>
</evidence>
<dbReference type="AlphaFoldDB" id="A0A6G0J1A3"/>
<dbReference type="InterPro" id="IPR036179">
    <property type="entry name" value="Ig-like_dom_sf"/>
</dbReference>
<dbReference type="SUPFAM" id="SSF48726">
    <property type="entry name" value="Immunoglobulin"/>
    <property type="match status" value="2"/>
</dbReference>
<protein>
    <recommendedName>
        <fullName evidence="3">Ig-like domain-containing protein</fullName>
    </recommendedName>
</protein>
<dbReference type="InterPro" id="IPR013783">
    <property type="entry name" value="Ig-like_fold"/>
</dbReference>
<feature type="transmembrane region" description="Helical" evidence="2">
    <location>
        <begin position="209"/>
        <end position="233"/>
    </location>
</feature>
<comment type="caution">
    <text evidence="4">The sequence shown here is derived from an EMBL/GenBank/DDBJ whole genome shotgun (WGS) entry which is preliminary data.</text>
</comment>
<reference evidence="4 5" key="1">
    <citation type="submission" date="2019-07" db="EMBL/GenBank/DDBJ databases">
        <title>Chromosome genome assembly for large yellow croaker.</title>
        <authorList>
            <person name="Xiao S."/>
        </authorList>
    </citation>
    <scope>NUCLEOTIDE SEQUENCE [LARGE SCALE GENOMIC DNA]</scope>
    <source>
        <strain evidence="4">JMULYC20181020</strain>
        <tissue evidence="4">Muscle</tissue>
    </source>
</reference>
<dbReference type="Proteomes" id="UP000424527">
    <property type="component" value="Unassembled WGS sequence"/>
</dbReference>
<keyword evidence="2" id="KW-1133">Transmembrane helix</keyword>
<dbReference type="EMBL" id="REGW02000004">
    <property type="protein sequence ID" value="KAE8297321.1"/>
    <property type="molecule type" value="Genomic_DNA"/>
</dbReference>
<organism evidence="4 5">
    <name type="scientific">Larimichthys crocea</name>
    <name type="common">Large yellow croaker</name>
    <name type="synonym">Pseudosciaena crocea</name>
    <dbReference type="NCBI Taxonomy" id="215358"/>
    <lineage>
        <taxon>Eukaryota</taxon>
        <taxon>Metazoa</taxon>
        <taxon>Chordata</taxon>
        <taxon>Craniata</taxon>
        <taxon>Vertebrata</taxon>
        <taxon>Euteleostomi</taxon>
        <taxon>Actinopterygii</taxon>
        <taxon>Neopterygii</taxon>
        <taxon>Teleostei</taxon>
        <taxon>Neoteleostei</taxon>
        <taxon>Acanthomorphata</taxon>
        <taxon>Eupercaria</taxon>
        <taxon>Sciaenidae</taxon>
        <taxon>Larimichthys</taxon>
    </lineage>
</organism>
<dbReference type="SMART" id="SM00409">
    <property type="entry name" value="IG"/>
    <property type="match status" value="2"/>
</dbReference>
<proteinExistence type="predicted"/>
<dbReference type="InterPro" id="IPR013151">
    <property type="entry name" value="Immunoglobulin_dom"/>
</dbReference>
<sequence length="319" mass="35646">MSPARILVQQKTISESSDLYATCSTFGFKKQIMVYVYLCKDDRLYEKIQQKSDQYDTMFTISSVGLNVSGNYSCVYSTNEYLPDQVAKRGENIIQIQVIANFLPADISVAGLSTLGEGDNVTLRCTLSVPPLTLGDCKFIQSYLTRNGNILQVQPFNVMEMEATFTIEGAILRDSGHYSCVVLPSKCIQEHQKILDGNNSVFVEVRESLFLRLLVSCGMTFILLLLGLCLWCVKKQESQVNRQMQSLLAVQQEQTEREALEAQYGDSFSSEETEGYQNAVSAEEGVYSCADDLPVRTRTECLYAMPDKTTPCSPDPTFS</sequence>
<dbReference type="InterPro" id="IPR003599">
    <property type="entry name" value="Ig_sub"/>
</dbReference>
<feature type="domain" description="Ig-like" evidence="3">
    <location>
        <begin position="104"/>
        <end position="182"/>
    </location>
</feature>
<keyword evidence="1" id="KW-0393">Immunoglobulin domain</keyword>
<evidence type="ECO:0000256" key="1">
    <source>
        <dbReference type="ARBA" id="ARBA00023319"/>
    </source>
</evidence>
<dbReference type="Gene3D" id="2.60.40.10">
    <property type="entry name" value="Immunoglobulins"/>
    <property type="match status" value="2"/>
</dbReference>
<accession>A0A6G0J1A3</accession>
<keyword evidence="2" id="KW-0812">Transmembrane</keyword>
<keyword evidence="5" id="KW-1185">Reference proteome</keyword>
<name>A0A6G0J1A3_LARCR</name>
<dbReference type="InterPro" id="IPR007110">
    <property type="entry name" value="Ig-like_dom"/>
</dbReference>
<evidence type="ECO:0000259" key="3">
    <source>
        <dbReference type="PROSITE" id="PS50835"/>
    </source>
</evidence>
<dbReference type="PROSITE" id="PS50835">
    <property type="entry name" value="IG_LIKE"/>
    <property type="match status" value="1"/>
</dbReference>